<dbReference type="InterPro" id="IPR029045">
    <property type="entry name" value="ClpP/crotonase-like_dom_sf"/>
</dbReference>
<dbReference type="RefSeq" id="WP_151967259.1">
    <property type="nucleotide sequence ID" value="NZ_AP019860.1"/>
</dbReference>
<evidence type="ECO:0000313" key="3">
    <source>
        <dbReference type="Proteomes" id="UP000326354"/>
    </source>
</evidence>
<dbReference type="KEGG" id="uam:UABAM_01377"/>
<keyword evidence="3" id="KW-1185">Reference proteome</keyword>
<dbReference type="Gene3D" id="1.10.12.10">
    <property type="entry name" value="Lyase 2-enoyl-coa Hydratase, Chain A, domain 2"/>
    <property type="match status" value="1"/>
</dbReference>
<dbReference type="EMBL" id="AP019860">
    <property type="protein sequence ID" value="BBM83034.1"/>
    <property type="molecule type" value="Genomic_DNA"/>
</dbReference>
<evidence type="ECO:0000256" key="1">
    <source>
        <dbReference type="ARBA" id="ARBA00005254"/>
    </source>
</evidence>
<dbReference type="PANTHER" id="PTHR43802:SF1">
    <property type="entry name" value="IP11341P-RELATED"/>
    <property type="match status" value="1"/>
</dbReference>
<dbReference type="Proteomes" id="UP000326354">
    <property type="component" value="Chromosome"/>
</dbReference>
<protein>
    <submittedName>
        <fullName evidence="2">2-(1,2-epoxy-1,2-dihydrophenyl)acetyl-CoAisomerase</fullName>
    </submittedName>
</protein>
<dbReference type="InterPro" id="IPR001753">
    <property type="entry name" value="Enoyl-CoA_hydra/iso"/>
</dbReference>
<accession>A0A5S9IJU8</accession>
<dbReference type="Gene3D" id="3.90.226.10">
    <property type="entry name" value="2-enoyl-CoA Hydratase, Chain A, domain 1"/>
    <property type="match status" value="1"/>
</dbReference>
<comment type="similarity">
    <text evidence="1">Belongs to the enoyl-CoA hydratase/isomerase family.</text>
</comment>
<dbReference type="InterPro" id="IPR014748">
    <property type="entry name" value="Enoyl-CoA_hydra_C"/>
</dbReference>
<reference evidence="2 3" key="1">
    <citation type="submission" date="2019-08" db="EMBL/GenBank/DDBJ databases">
        <title>Complete genome sequence of Candidatus Uab amorphum.</title>
        <authorList>
            <person name="Shiratori T."/>
            <person name="Suzuki S."/>
            <person name="Kakizawa Y."/>
            <person name="Ishida K."/>
        </authorList>
    </citation>
    <scope>NUCLEOTIDE SEQUENCE [LARGE SCALE GENOMIC DNA]</scope>
    <source>
        <strain evidence="2 3">SRT547</strain>
    </source>
</reference>
<evidence type="ECO:0000313" key="2">
    <source>
        <dbReference type="EMBL" id="BBM83034.1"/>
    </source>
</evidence>
<dbReference type="CDD" id="cd06558">
    <property type="entry name" value="crotonase-like"/>
    <property type="match status" value="1"/>
</dbReference>
<dbReference type="Pfam" id="PF00378">
    <property type="entry name" value="ECH_1"/>
    <property type="match status" value="1"/>
</dbReference>
<dbReference type="AlphaFoldDB" id="A0A5S9IJU8"/>
<proteinExistence type="inferred from homology"/>
<dbReference type="SUPFAM" id="SSF52096">
    <property type="entry name" value="ClpP/crotonase"/>
    <property type="match status" value="1"/>
</dbReference>
<sequence length="262" mass="28773">MQYQHITYVVEDNVAIITLNRPDVLNSFHMEMARELQEILRDVNDNSEVRCALLTGGGRAFCAGQDLAEATKNPEEEKILGDFVEQMYNPIVRGIRNTPKPVVCAVNGVAAGAGANLALACDIVFASDRASFIQSFCKIGLVPDTAGSFFLPRLIGFGRASALMLLGDKISAQQALDMGMIYRVVENDCLLEEATETARYLATQPTKGLGYIKQAMNRSLVNDLEAQLNAEKELQTLAGQTQDYKEGVQAFLEKRKPKFMGN</sequence>
<keyword evidence="2" id="KW-0413">Isomerase</keyword>
<gene>
    <name evidence="2" type="ORF">UABAM_01377</name>
</gene>
<dbReference type="OrthoDB" id="370015at2"/>
<dbReference type="GO" id="GO:0016853">
    <property type="term" value="F:isomerase activity"/>
    <property type="evidence" value="ECO:0007669"/>
    <property type="project" value="UniProtKB-KW"/>
</dbReference>
<name>A0A5S9IJU8_UABAM</name>
<organism evidence="2 3">
    <name type="scientific">Uabimicrobium amorphum</name>
    <dbReference type="NCBI Taxonomy" id="2596890"/>
    <lineage>
        <taxon>Bacteria</taxon>
        <taxon>Pseudomonadati</taxon>
        <taxon>Planctomycetota</taxon>
        <taxon>Candidatus Uabimicrobiia</taxon>
        <taxon>Candidatus Uabimicrobiales</taxon>
        <taxon>Candidatus Uabimicrobiaceae</taxon>
        <taxon>Candidatus Uabimicrobium</taxon>
    </lineage>
</organism>
<dbReference type="PANTHER" id="PTHR43802">
    <property type="entry name" value="ENOYL-COA HYDRATASE"/>
    <property type="match status" value="1"/>
</dbReference>